<comment type="caution">
    <text evidence="1">The sequence shown here is derived from an EMBL/GenBank/DDBJ whole genome shotgun (WGS) entry which is preliminary data.</text>
</comment>
<dbReference type="AlphaFoldDB" id="A0AB36BZV4"/>
<dbReference type="Gene3D" id="2.60.40.1180">
    <property type="entry name" value="Golgi alpha-mannosidase II"/>
    <property type="match status" value="1"/>
</dbReference>
<evidence type="ECO:0000313" key="2">
    <source>
        <dbReference type="Proteomes" id="UP000488776"/>
    </source>
</evidence>
<proteinExistence type="predicted"/>
<evidence type="ECO:0000313" key="1">
    <source>
        <dbReference type="EMBL" id="NGG36783.1"/>
    </source>
</evidence>
<sequence>MDRGFDFYFNRAKNEAVVREPAGETLLVYRGCGNADDGRAVTLKRNGVLITVSQR</sequence>
<organism evidence="1 2">
    <name type="scientific">Bifidobacterium bifidum</name>
    <dbReference type="NCBI Taxonomy" id="1681"/>
    <lineage>
        <taxon>Bacteria</taxon>
        <taxon>Bacillati</taxon>
        <taxon>Actinomycetota</taxon>
        <taxon>Actinomycetes</taxon>
        <taxon>Bifidobacteriales</taxon>
        <taxon>Bifidobacteriaceae</taxon>
        <taxon>Bifidobacterium</taxon>
    </lineage>
</organism>
<gene>
    <name evidence="1" type="ORF">G5T23_07120</name>
</gene>
<accession>A0AB36BZV4</accession>
<protein>
    <recommendedName>
        <fullName evidence="3">Beta-galactosidase</fullName>
    </recommendedName>
</protein>
<dbReference type="RefSeq" id="WP_003823996.1">
    <property type="nucleotide sequence ID" value="NZ_AP031420.1"/>
</dbReference>
<name>A0AB36BZV4_BIFBI</name>
<dbReference type="InterPro" id="IPR013780">
    <property type="entry name" value="Glyco_hydro_b"/>
</dbReference>
<reference evidence="1 2" key="1">
    <citation type="submission" date="2020-02" db="EMBL/GenBank/DDBJ databases">
        <title>Antibiotic susceptibility profiles of lactic acid bacteria isolated from the human vagina and genetic basis of atypical resistances.</title>
        <authorList>
            <person name="Sirichoat A."/>
            <person name="Florez A.B."/>
            <person name="Vazquez L."/>
            <person name="Buppasiri P."/>
            <person name="Panya M."/>
            <person name="Lulitanond V."/>
            <person name="Mayo B."/>
        </authorList>
    </citation>
    <scope>NUCLEOTIDE SEQUENCE [LARGE SCALE GENOMIC DNA]</scope>
    <source>
        <strain evidence="1 2">VA07-1AN</strain>
    </source>
</reference>
<evidence type="ECO:0008006" key="3">
    <source>
        <dbReference type="Google" id="ProtNLM"/>
    </source>
</evidence>
<dbReference type="EMBL" id="JAAJBJ010000006">
    <property type="protein sequence ID" value="NGG36783.1"/>
    <property type="molecule type" value="Genomic_DNA"/>
</dbReference>
<dbReference type="Proteomes" id="UP000488776">
    <property type="component" value="Unassembled WGS sequence"/>
</dbReference>